<accession>A0A1X4XVJ7</accession>
<evidence type="ECO:0000256" key="4">
    <source>
        <dbReference type="ARBA" id="ARBA00022617"/>
    </source>
</evidence>
<dbReference type="RefSeq" id="WP_086033813.1">
    <property type="nucleotide sequence ID" value="NZ_MDSU01000018.1"/>
</dbReference>
<dbReference type="SFLD" id="SFLDF00562">
    <property type="entry name" value="HemN-like__clustered_with_heat"/>
    <property type="match status" value="1"/>
</dbReference>
<feature type="domain" description="Radical SAM core" evidence="11">
    <location>
        <begin position="1"/>
        <end position="227"/>
    </location>
</feature>
<dbReference type="Proteomes" id="UP000194141">
    <property type="component" value="Unassembled WGS sequence"/>
</dbReference>
<dbReference type="OrthoDB" id="9808022at2"/>
<evidence type="ECO:0000256" key="2">
    <source>
        <dbReference type="ARBA" id="ARBA00006100"/>
    </source>
</evidence>
<evidence type="ECO:0000256" key="7">
    <source>
        <dbReference type="ARBA" id="ARBA00023004"/>
    </source>
</evidence>
<comment type="cofactor">
    <cofactor evidence="1">
        <name>[4Fe-4S] cluster</name>
        <dbReference type="ChEBI" id="CHEBI:49883"/>
    </cofactor>
</comment>
<dbReference type="SUPFAM" id="SSF102114">
    <property type="entry name" value="Radical SAM enzymes"/>
    <property type="match status" value="1"/>
</dbReference>
<gene>
    <name evidence="12" type="ORF">DESAMIL20_1119</name>
</gene>
<keyword evidence="9 10" id="KW-0143">Chaperone</keyword>
<dbReference type="AlphaFoldDB" id="A0A1X4XVJ7"/>
<dbReference type="NCBIfam" id="TIGR00539">
    <property type="entry name" value="hemN_rel"/>
    <property type="match status" value="1"/>
</dbReference>
<evidence type="ECO:0000256" key="3">
    <source>
        <dbReference type="ARBA" id="ARBA00017228"/>
    </source>
</evidence>
<dbReference type="Gene3D" id="3.20.20.70">
    <property type="entry name" value="Aldolase class I"/>
    <property type="match status" value="1"/>
</dbReference>
<evidence type="ECO:0000256" key="5">
    <source>
        <dbReference type="ARBA" id="ARBA00022691"/>
    </source>
</evidence>
<protein>
    <recommendedName>
        <fullName evidence="3 10">Heme chaperone HemW</fullName>
    </recommendedName>
</protein>
<dbReference type="PANTHER" id="PTHR13932">
    <property type="entry name" value="COPROPORPHYRINIGEN III OXIDASE"/>
    <property type="match status" value="1"/>
</dbReference>
<dbReference type="GO" id="GO:0005737">
    <property type="term" value="C:cytoplasm"/>
    <property type="evidence" value="ECO:0007669"/>
    <property type="project" value="UniProtKB-SubCell"/>
</dbReference>
<dbReference type="GO" id="GO:0051539">
    <property type="term" value="F:4 iron, 4 sulfur cluster binding"/>
    <property type="evidence" value="ECO:0007669"/>
    <property type="project" value="UniProtKB-UniRule"/>
</dbReference>
<proteinExistence type="inferred from homology"/>
<dbReference type="InterPro" id="IPR007197">
    <property type="entry name" value="rSAM"/>
</dbReference>
<dbReference type="PROSITE" id="PS51918">
    <property type="entry name" value="RADICAL_SAM"/>
    <property type="match status" value="1"/>
</dbReference>
<dbReference type="InterPro" id="IPR013785">
    <property type="entry name" value="Aldolase_TIM"/>
</dbReference>
<dbReference type="InterPro" id="IPR034505">
    <property type="entry name" value="Coproporphyrinogen-III_oxidase"/>
</dbReference>
<evidence type="ECO:0000256" key="8">
    <source>
        <dbReference type="ARBA" id="ARBA00023014"/>
    </source>
</evidence>
<dbReference type="Pfam" id="PF04055">
    <property type="entry name" value="Radical_SAM"/>
    <property type="match status" value="1"/>
</dbReference>
<comment type="caution">
    <text evidence="12">The sequence shown here is derived from an EMBL/GenBank/DDBJ whole genome shotgun (WGS) entry which is preliminary data.</text>
</comment>
<comment type="function">
    <text evidence="10">Probably acts as a heme chaperone, transferring heme to an unknown acceptor. Binds one molecule of heme per monomer, possibly covalently. Binds 1 [4Fe-4S] cluster. The cluster is coordinated with 3 cysteines and an exchangeable S-adenosyl-L-methionine.</text>
</comment>
<dbReference type="InterPro" id="IPR058240">
    <property type="entry name" value="rSAM_sf"/>
</dbReference>
<keyword evidence="5 10" id="KW-0949">S-adenosyl-L-methionine</keyword>
<dbReference type="GO" id="GO:0046872">
    <property type="term" value="F:metal ion binding"/>
    <property type="evidence" value="ECO:0007669"/>
    <property type="project" value="UniProtKB-UniRule"/>
</dbReference>
<keyword evidence="10" id="KW-0004">4Fe-4S</keyword>
<keyword evidence="12" id="KW-0346">Stress response</keyword>
<dbReference type="SMART" id="SM00729">
    <property type="entry name" value="Elp3"/>
    <property type="match status" value="1"/>
</dbReference>
<dbReference type="InterPro" id="IPR006638">
    <property type="entry name" value="Elp3/MiaA/NifB-like_rSAM"/>
</dbReference>
<dbReference type="PANTHER" id="PTHR13932:SF5">
    <property type="entry name" value="RADICAL S-ADENOSYL METHIONINE DOMAIN-CONTAINING PROTEIN 1, MITOCHONDRIAL"/>
    <property type="match status" value="1"/>
</dbReference>
<sequence>MNLYVYIHIPYCYKKCPYCSFVSYEKLLNTKQNYLSALKKEIENFFSNNNQCTIQTIYIGGGTPSLLKSDELQSILDSLRKNIVSKDCEVTIEVNPNNANKTYLKLLKEMGITRVSLGTQSFNNKKLQFLNRLHDSKQSFQSVENTLEFFKNVSIDLIYGFEDFSDFQEDLKYAVSLPIKHISAYILSIERSTSFYRQKIALSEENVEKQFLYLVKFLKTHKIYQYEISNFAKKGFESKHNQAYWQNCNYVGLGLSASSYINEVRYKNTDKLDEYINKIFEGKDPIKKREKLGPKRKIKEAFILGLRTINGVNIEQFNNKYNCNIEDFFKSQLSNHYQLKTLKKINGSIKIANPKKLLISNYILSDFI</sequence>
<name>A0A1X4XVJ7_9BACT</name>
<keyword evidence="10" id="KW-0963">Cytoplasm</keyword>
<dbReference type="SFLD" id="SFLDG01065">
    <property type="entry name" value="anaerobic_coproporphyrinogen-I"/>
    <property type="match status" value="1"/>
</dbReference>
<evidence type="ECO:0000256" key="1">
    <source>
        <dbReference type="ARBA" id="ARBA00001966"/>
    </source>
</evidence>
<evidence type="ECO:0000313" key="13">
    <source>
        <dbReference type="Proteomes" id="UP000194141"/>
    </source>
</evidence>
<dbReference type="GO" id="GO:0004109">
    <property type="term" value="F:coproporphyrinogen oxidase activity"/>
    <property type="evidence" value="ECO:0007669"/>
    <property type="project" value="InterPro"/>
</dbReference>
<keyword evidence="7 10" id="KW-0408">Iron</keyword>
<dbReference type="InterPro" id="IPR004559">
    <property type="entry name" value="HemW-like"/>
</dbReference>
<dbReference type="EMBL" id="MDSU01000018">
    <property type="protein sequence ID" value="OSS41566.1"/>
    <property type="molecule type" value="Genomic_DNA"/>
</dbReference>
<evidence type="ECO:0000256" key="10">
    <source>
        <dbReference type="RuleBase" id="RU364116"/>
    </source>
</evidence>
<keyword evidence="4 10" id="KW-0349">Heme</keyword>
<evidence type="ECO:0000313" key="12">
    <source>
        <dbReference type="EMBL" id="OSS41566.1"/>
    </source>
</evidence>
<comment type="similarity">
    <text evidence="2">Belongs to the anaerobic coproporphyrinogen-III oxidase family. HemW subfamily.</text>
</comment>
<evidence type="ECO:0000259" key="11">
    <source>
        <dbReference type="PROSITE" id="PS51918"/>
    </source>
</evidence>
<keyword evidence="8 10" id="KW-0411">Iron-sulfur</keyword>
<comment type="subcellular location">
    <subcellularLocation>
        <location evidence="10">Cytoplasm</location>
    </subcellularLocation>
</comment>
<keyword evidence="13" id="KW-1185">Reference proteome</keyword>
<reference evidence="12 13" key="1">
    <citation type="journal article" date="2017" name="Front. Microbiol.">
        <title>Genome Sequence of Desulfurella amilsii Strain TR1 and Comparative Genomics of Desulfurellaceae Family.</title>
        <authorList>
            <person name="Florentino A.P."/>
            <person name="Stams A.J."/>
            <person name="Sanchez-Andrea I."/>
        </authorList>
    </citation>
    <scope>NUCLEOTIDE SEQUENCE [LARGE SCALE GENOMIC DNA]</scope>
    <source>
        <strain evidence="12 13">TR1</strain>
    </source>
</reference>
<dbReference type="GO" id="GO:0006779">
    <property type="term" value="P:porphyrin-containing compound biosynthetic process"/>
    <property type="evidence" value="ECO:0007669"/>
    <property type="project" value="InterPro"/>
</dbReference>
<evidence type="ECO:0000256" key="6">
    <source>
        <dbReference type="ARBA" id="ARBA00022723"/>
    </source>
</evidence>
<organism evidence="12 13">
    <name type="scientific">Desulfurella amilsii</name>
    <dbReference type="NCBI Taxonomy" id="1562698"/>
    <lineage>
        <taxon>Bacteria</taxon>
        <taxon>Pseudomonadati</taxon>
        <taxon>Campylobacterota</taxon>
        <taxon>Desulfurellia</taxon>
        <taxon>Desulfurellales</taxon>
        <taxon>Desulfurellaceae</taxon>
        <taxon>Desulfurella</taxon>
    </lineage>
</organism>
<evidence type="ECO:0000256" key="9">
    <source>
        <dbReference type="ARBA" id="ARBA00023186"/>
    </source>
</evidence>
<keyword evidence="6 10" id="KW-0479">Metal-binding</keyword>
<dbReference type="SFLD" id="SFLDS00029">
    <property type="entry name" value="Radical_SAM"/>
    <property type="match status" value="1"/>
</dbReference>
<dbReference type="CDD" id="cd01335">
    <property type="entry name" value="Radical_SAM"/>
    <property type="match status" value="1"/>
</dbReference>
<dbReference type="STRING" id="1562698.DESAMIL20_1119"/>